<dbReference type="AlphaFoldDB" id="A0A7W7Z2Q6"/>
<evidence type="ECO:0000313" key="2">
    <source>
        <dbReference type="Proteomes" id="UP000542353"/>
    </source>
</evidence>
<name>A0A7W7Z2Q6_9BRAD</name>
<dbReference type="RefSeq" id="WP_184256164.1">
    <property type="nucleotide sequence ID" value="NZ_JACHIH010000007.1"/>
</dbReference>
<protein>
    <submittedName>
        <fullName evidence="1">Uncharacterized protein</fullName>
    </submittedName>
</protein>
<organism evidence="1 2">
    <name type="scientific">Rhodopseudomonas rhenobacensis</name>
    <dbReference type="NCBI Taxonomy" id="87461"/>
    <lineage>
        <taxon>Bacteria</taxon>
        <taxon>Pseudomonadati</taxon>
        <taxon>Pseudomonadota</taxon>
        <taxon>Alphaproteobacteria</taxon>
        <taxon>Hyphomicrobiales</taxon>
        <taxon>Nitrobacteraceae</taxon>
        <taxon>Rhodopseudomonas</taxon>
    </lineage>
</organism>
<dbReference type="Proteomes" id="UP000542353">
    <property type="component" value="Unassembled WGS sequence"/>
</dbReference>
<sequence length="184" mass="21185">MKLFHYSYAPIEATHICDQRSEPHHKPRGLWFAEGASWRKESESWRSAEAFAHRYQVVTAPEANIARLDTPENAAAFGDQFGYVYDGEVIKIRWADVAREFDGVHLGFFYSHVGFRHPARKQIEWSFAFDVIGGCVWHPRAFDLIDCRTRATVPSTANVRPVPDDVSPFRLTRMQTMLVPMNRS</sequence>
<keyword evidence="2" id="KW-1185">Reference proteome</keyword>
<dbReference type="EMBL" id="JACHIH010000007">
    <property type="protein sequence ID" value="MBB5046859.1"/>
    <property type="molecule type" value="Genomic_DNA"/>
</dbReference>
<reference evidence="1 2" key="1">
    <citation type="submission" date="2020-08" db="EMBL/GenBank/DDBJ databases">
        <title>Genomic Encyclopedia of Type Strains, Phase IV (KMG-IV): sequencing the most valuable type-strain genomes for metagenomic binning, comparative biology and taxonomic classification.</title>
        <authorList>
            <person name="Goeker M."/>
        </authorList>
    </citation>
    <scope>NUCLEOTIDE SEQUENCE [LARGE SCALE GENOMIC DNA]</scope>
    <source>
        <strain evidence="1 2">DSM 12706</strain>
    </source>
</reference>
<gene>
    <name evidence="1" type="ORF">HNR60_001608</name>
</gene>
<accession>A0A7W7Z2Q6</accession>
<evidence type="ECO:0000313" key="1">
    <source>
        <dbReference type="EMBL" id="MBB5046859.1"/>
    </source>
</evidence>
<comment type="caution">
    <text evidence="1">The sequence shown here is derived from an EMBL/GenBank/DDBJ whole genome shotgun (WGS) entry which is preliminary data.</text>
</comment>
<proteinExistence type="predicted"/>